<evidence type="ECO:0000256" key="1">
    <source>
        <dbReference type="SAM" id="MobiDB-lite"/>
    </source>
</evidence>
<feature type="domain" description="Flagellar hook-length control protein-like C-terminal" evidence="2">
    <location>
        <begin position="299"/>
        <end position="375"/>
    </location>
</feature>
<keyword evidence="4" id="KW-1185">Reference proteome</keyword>
<proteinExistence type="predicted"/>
<keyword evidence="3" id="KW-0969">Cilium</keyword>
<evidence type="ECO:0000259" key="2">
    <source>
        <dbReference type="Pfam" id="PF02120"/>
    </source>
</evidence>
<gene>
    <name evidence="3" type="ORF">NB640_09955</name>
</gene>
<dbReference type="AlphaFoldDB" id="A0A9E9P314"/>
<dbReference type="Pfam" id="PF02120">
    <property type="entry name" value="Flg_hook"/>
    <property type="match status" value="1"/>
</dbReference>
<organism evidence="3 4">
    <name type="scientific">Oxalobacter vibrioformis</name>
    <dbReference type="NCBI Taxonomy" id="933080"/>
    <lineage>
        <taxon>Bacteria</taxon>
        <taxon>Pseudomonadati</taxon>
        <taxon>Pseudomonadota</taxon>
        <taxon>Betaproteobacteria</taxon>
        <taxon>Burkholderiales</taxon>
        <taxon>Oxalobacteraceae</taxon>
        <taxon>Oxalobacter</taxon>
    </lineage>
</organism>
<feature type="region of interest" description="Disordered" evidence="1">
    <location>
        <begin position="1"/>
        <end position="26"/>
    </location>
</feature>
<dbReference type="KEGG" id="ovb:NB640_09955"/>
<name>A0A9E9P314_9BURK</name>
<sequence>MELRSDVTGTRPVNPTGSAQQVSVAGDPRQDVYARLMALAVGRPVAAEIVSQSESGTSMVRVADTVVQMDLPADAKVGEKVTLTLLAREPRLTFLFEREPAAHSMVSNTGRLIDNILRSLSQDGSTATLAGRTPLLPTPANSPAAALMLPSGLAAQLETILSNMFSTSGLFYESHLAQWVAGTRSQATLMEEPQAKLANLQQNPQQAIARPEEQMNRLETLQEKSWVASLMSKAASKLSSVMQQQHPDRLEQVIDRDAAGMIRMQLDALENRKVIWQGEFWPGQEIEWEVEDETPREKREYGEPEQSSWQSVLRVNLPLLGSITATMRLTGDTVQVQLGTADEASVSLLREFGPELVSALETAGAKLDYFTVSDETA</sequence>
<dbReference type="Gene3D" id="3.30.750.140">
    <property type="match status" value="1"/>
</dbReference>
<dbReference type="EMBL" id="CP098242">
    <property type="protein sequence ID" value="WAW09553.1"/>
    <property type="molecule type" value="Genomic_DNA"/>
</dbReference>
<reference evidence="3" key="1">
    <citation type="journal article" date="2022" name="Front. Microbiol.">
        <title>New perspectives on an old grouping: The genomic and phenotypic variability of Oxalobacter formigenes and the implications for calcium oxalate stone prevention.</title>
        <authorList>
            <person name="Chmiel J.A."/>
            <person name="Carr C."/>
            <person name="Stuivenberg G.A."/>
            <person name="Venema R."/>
            <person name="Chanyi R.M."/>
            <person name="Al K.F."/>
            <person name="Giguere D."/>
            <person name="Say H."/>
            <person name="Akouris P.P."/>
            <person name="Dominguez Romero S.A."/>
            <person name="Kwong A."/>
            <person name="Tai V."/>
            <person name="Koval S.F."/>
            <person name="Razvi H."/>
            <person name="Bjazevic J."/>
            <person name="Burton J.P."/>
        </authorList>
    </citation>
    <scope>NUCLEOTIDE SEQUENCE</scope>
    <source>
        <strain evidence="3">WoOx3</strain>
    </source>
</reference>
<evidence type="ECO:0000313" key="4">
    <source>
        <dbReference type="Proteomes" id="UP001156215"/>
    </source>
</evidence>
<dbReference type="InterPro" id="IPR038610">
    <property type="entry name" value="FliK-like_C_sf"/>
</dbReference>
<dbReference type="Proteomes" id="UP001156215">
    <property type="component" value="Chromosome"/>
</dbReference>
<dbReference type="InterPro" id="IPR021136">
    <property type="entry name" value="Flagellar_hook_control-like_C"/>
</dbReference>
<protein>
    <submittedName>
        <fullName evidence="3">Flagellar hook-length control protein FliK</fullName>
    </submittedName>
</protein>
<evidence type="ECO:0000313" key="3">
    <source>
        <dbReference type="EMBL" id="WAW09553.1"/>
    </source>
</evidence>
<accession>A0A9E9P314</accession>
<keyword evidence="3" id="KW-0282">Flagellum</keyword>
<feature type="compositionally biased region" description="Polar residues" evidence="1">
    <location>
        <begin position="7"/>
        <end position="23"/>
    </location>
</feature>
<dbReference type="RefSeq" id="WP_269308554.1">
    <property type="nucleotide sequence ID" value="NZ_CP098242.1"/>
</dbReference>
<keyword evidence="3" id="KW-0966">Cell projection</keyword>